<dbReference type="PROSITE" id="PS50026">
    <property type="entry name" value="EGF_3"/>
    <property type="match status" value="6"/>
</dbReference>
<feature type="disulfide bond" evidence="7">
    <location>
        <begin position="532"/>
        <end position="541"/>
    </location>
</feature>
<evidence type="ECO:0000259" key="9">
    <source>
        <dbReference type="PROSITE" id="PS50026"/>
    </source>
</evidence>
<evidence type="ECO:0000256" key="6">
    <source>
        <dbReference type="ARBA" id="ARBA00023180"/>
    </source>
</evidence>
<reference evidence="11" key="1">
    <citation type="submission" date="2023-06" db="EMBL/GenBank/DDBJ databases">
        <title>Male Hemibagrus guttatus genome.</title>
        <authorList>
            <person name="Bian C."/>
        </authorList>
    </citation>
    <scope>NUCLEOTIDE SEQUENCE</scope>
    <source>
        <strain evidence="11">Male_cb2023</strain>
        <tissue evidence="11">Muscle</tissue>
    </source>
</reference>
<evidence type="ECO:0000313" key="12">
    <source>
        <dbReference type="Proteomes" id="UP001274896"/>
    </source>
</evidence>
<dbReference type="InterPro" id="IPR000477">
    <property type="entry name" value="RT_dom"/>
</dbReference>
<evidence type="ECO:0000259" key="10">
    <source>
        <dbReference type="PROSITE" id="PS50878"/>
    </source>
</evidence>
<feature type="domain" description="EGF-like" evidence="9">
    <location>
        <begin position="213"/>
        <end position="248"/>
    </location>
</feature>
<dbReference type="Pfam" id="PF00078">
    <property type="entry name" value="RVT_1"/>
    <property type="match status" value="1"/>
</dbReference>
<dbReference type="CDD" id="cd00054">
    <property type="entry name" value="EGF_CA"/>
    <property type="match status" value="4"/>
</dbReference>
<dbReference type="GO" id="GO:0005509">
    <property type="term" value="F:calcium ion binding"/>
    <property type="evidence" value="ECO:0007669"/>
    <property type="project" value="InterPro"/>
</dbReference>
<evidence type="ECO:0000256" key="4">
    <source>
        <dbReference type="ARBA" id="ARBA00022837"/>
    </source>
</evidence>
<feature type="domain" description="EGF-like" evidence="9">
    <location>
        <begin position="582"/>
        <end position="618"/>
    </location>
</feature>
<gene>
    <name evidence="11" type="ORF">QTP70_001661</name>
</gene>
<feature type="domain" description="Reverse transcriptase" evidence="10">
    <location>
        <begin position="34"/>
        <end position="300"/>
    </location>
</feature>
<feature type="disulfide bond" evidence="7">
    <location>
        <begin position="608"/>
        <end position="617"/>
    </location>
</feature>
<dbReference type="Gene3D" id="2.10.25.10">
    <property type="entry name" value="Laminin"/>
    <property type="match status" value="5"/>
</dbReference>
<evidence type="ECO:0000256" key="7">
    <source>
        <dbReference type="PROSITE-ProRule" id="PRU00076"/>
    </source>
</evidence>
<keyword evidence="6" id="KW-0325">Glycoprotein</keyword>
<evidence type="ECO:0000313" key="11">
    <source>
        <dbReference type="EMBL" id="KAK3548001.1"/>
    </source>
</evidence>
<keyword evidence="4" id="KW-0106">Calcium</keyword>
<dbReference type="InterPro" id="IPR018097">
    <property type="entry name" value="EGF_Ca-bd_CS"/>
</dbReference>
<dbReference type="Proteomes" id="UP001274896">
    <property type="component" value="Unassembled WGS sequence"/>
</dbReference>
<dbReference type="FunFam" id="2.10.25.10:FF:000122">
    <property type="entry name" value="Protein crumbs homolog 2"/>
    <property type="match status" value="1"/>
</dbReference>
<dbReference type="PROSITE" id="PS50878">
    <property type="entry name" value="RT_POL"/>
    <property type="match status" value="1"/>
</dbReference>
<feature type="disulfide bond" evidence="7">
    <location>
        <begin position="494"/>
        <end position="503"/>
    </location>
</feature>
<dbReference type="SUPFAM" id="SSF57196">
    <property type="entry name" value="EGF/Laminin"/>
    <property type="match status" value="3"/>
</dbReference>
<dbReference type="SUPFAM" id="SSF57184">
    <property type="entry name" value="Growth factor receptor domain"/>
    <property type="match status" value="1"/>
</dbReference>
<dbReference type="InterPro" id="IPR043502">
    <property type="entry name" value="DNA/RNA_pol_sf"/>
</dbReference>
<dbReference type="FunFam" id="2.10.25.10:FF:000597">
    <property type="entry name" value="Delta/notch-like EGF repeat containing"/>
    <property type="match status" value="1"/>
</dbReference>
<dbReference type="PROSITE" id="PS00022">
    <property type="entry name" value="EGF_1"/>
    <property type="match status" value="6"/>
</dbReference>
<dbReference type="PROSITE" id="PS00010">
    <property type="entry name" value="ASX_HYDROXYL"/>
    <property type="match status" value="2"/>
</dbReference>
<keyword evidence="2" id="KW-0732">Signal</keyword>
<evidence type="ECO:0000256" key="2">
    <source>
        <dbReference type="ARBA" id="ARBA00022729"/>
    </source>
</evidence>
<feature type="domain" description="EGF-like" evidence="9">
    <location>
        <begin position="506"/>
        <end position="542"/>
    </location>
</feature>
<dbReference type="SMART" id="SM00179">
    <property type="entry name" value="EGF_CA"/>
    <property type="match status" value="5"/>
</dbReference>
<sequence>MKSGKAVGPDDIPVEVWKCLGEAAVEFLTSLFNKVLESERMPEEWRRSVLVPIFKNKGDVQSCSNYRGIKLMSHTMKLWERVVEARLRKVVEICEQQYGFMPRKSTTDAIFALRILMEKYRDGQRELHCVFVDLEKAYDRVPREELWYCMRKSGVAEKYVRVVQDMYERSRTVVRCAVGQTKEFKVEVGLHQGSALSPFLFAIVMDQLSEKFFADPCASDPCLHGNCTRQGAEFVCECSDGYAGVRCEQPPSAFDLVESSWDLAATPATTTQPSQPITELSDTEAPPTLQPWQPKPGQRVIEVQWEELQITDGSECVSIAGTEPAGMMTVSMEIAEGTAVKLVLNISGAAALWRVGALGFDRCSVSDGMVIWFQQDSNGLVISDQLLPLGHNYFITVLRIGTPSGLEVTLRLQFTVKSTSCMEPGSNFSDPQCTGRGKCITQSSVSTFYCQCDVGYSGIFCEEFDACYTNPCENNGTCSDITQRHERHDYTCTCLPGYHGLYCEEEYNECLSAPCQNFATCRDLINAYECLCTPQYTGRHCEIYQDPCAKLQCQNGGQCERRRSNATCVCAPGYTGENCETDFNECESNPCHHGGTCIDQADGFLCHCPPGWVGGACEILVYCSE</sequence>
<dbReference type="PROSITE" id="PS01187">
    <property type="entry name" value="EGF_CA"/>
    <property type="match status" value="1"/>
</dbReference>
<dbReference type="FunFam" id="2.10.25.10:FF:000703">
    <property type="entry name" value="Delta/notch like EGF repeat containing"/>
    <property type="match status" value="1"/>
</dbReference>
<dbReference type="Pfam" id="PF12661">
    <property type="entry name" value="hEGF"/>
    <property type="match status" value="1"/>
</dbReference>
<dbReference type="CDD" id="cd01650">
    <property type="entry name" value="RT_nLTR_like"/>
    <property type="match status" value="1"/>
</dbReference>
<feature type="domain" description="EGF-like" evidence="9">
    <location>
        <begin position="425"/>
        <end position="462"/>
    </location>
</feature>
<feature type="disulfide bond" evidence="7">
    <location>
        <begin position="570"/>
        <end position="579"/>
    </location>
</feature>
<keyword evidence="1 7" id="KW-0245">EGF-like domain</keyword>
<dbReference type="InterPro" id="IPR000742">
    <property type="entry name" value="EGF"/>
</dbReference>
<feature type="disulfide bond" evidence="7">
    <location>
        <begin position="452"/>
        <end position="461"/>
    </location>
</feature>
<evidence type="ECO:0000256" key="5">
    <source>
        <dbReference type="ARBA" id="ARBA00023157"/>
    </source>
</evidence>
<keyword evidence="5 7" id="KW-1015">Disulfide bond</keyword>
<dbReference type="AlphaFoldDB" id="A0AAE0R9Y6"/>
<dbReference type="InterPro" id="IPR009030">
    <property type="entry name" value="Growth_fac_rcpt_cys_sf"/>
</dbReference>
<keyword evidence="3" id="KW-0677">Repeat</keyword>
<dbReference type="PANTHER" id="PTHR12916">
    <property type="entry name" value="CYTOCHROME C OXIDASE POLYPEPTIDE VIC-2"/>
    <property type="match status" value="1"/>
</dbReference>
<comment type="caution">
    <text evidence="7">Lacks conserved residue(s) required for the propagation of feature annotation.</text>
</comment>
<evidence type="ECO:0000256" key="3">
    <source>
        <dbReference type="ARBA" id="ARBA00022737"/>
    </source>
</evidence>
<proteinExistence type="predicted"/>
<feature type="domain" description="EGF-like" evidence="9">
    <location>
        <begin position="544"/>
        <end position="580"/>
    </location>
</feature>
<dbReference type="GO" id="GO:0048731">
    <property type="term" value="P:system development"/>
    <property type="evidence" value="ECO:0007669"/>
    <property type="project" value="UniProtKB-ARBA"/>
</dbReference>
<feature type="disulfide bond" evidence="7">
    <location>
        <begin position="433"/>
        <end position="450"/>
    </location>
</feature>
<evidence type="ECO:0000256" key="1">
    <source>
        <dbReference type="ARBA" id="ARBA00022536"/>
    </source>
</evidence>
<protein>
    <submittedName>
        <fullName evidence="11">Uncharacterized protein</fullName>
    </submittedName>
</protein>
<accession>A0AAE0R9Y6</accession>
<dbReference type="EMBL" id="JAUCMX010000004">
    <property type="protein sequence ID" value="KAK3548001.1"/>
    <property type="molecule type" value="Genomic_DNA"/>
</dbReference>
<dbReference type="InterPro" id="IPR000152">
    <property type="entry name" value="EGF-type_Asp/Asn_hydroxyl_site"/>
</dbReference>
<organism evidence="11 12">
    <name type="scientific">Hemibagrus guttatus</name>
    <dbReference type="NCBI Taxonomy" id="175788"/>
    <lineage>
        <taxon>Eukaryota</taxon>
        <taxon>Metazoa</taxon>
        <taxon>Chordata</taxon>
        <taxon>Craniata</taxon>
        <taxon>Vertebrata</taxon>
        <taxon>Euteleostomi</taxon>
        <taxon>Actinopterygii</taxon>
        <taxon>Neopterygii</taxon>
        <taxon>Teleostei</taxon>
        <taxon>Ostariophysi</taxon>
        <taxon>Siluriformes</taxon>
        <taxon>Bagridae</taxon>
        <taxon>Hemibagrus</taxon>
    </lineage>
</organism>
<feature type="region of interest" description="Disordered" evidence="8">
    <location>
        <begin position="267"/>
        <end position="295"/>
    </location>
</feature>
<feature type="compositionally biased region" description="Low complexity" evidence="8">
    <location>
        <begin position="267"/>
        <end position="278"/>
    </location>
</feature>
<name>A0AAE0R9Y6_9TELE</name>
<dbReference type="SUPFAM" id="SSF56672">
    <property type="entry name" value="DNA/RNA polymerases"/>
    <property type="match status" value="1"/>
</dbReference>
<dbReference type="PROSITE" id="PS01186">
    <property type="entry name" value="EGF_2"/>
    <property type="match status" value="5"/>
</dbReference>
<dbReference type="SMART" id="SM00181">
    <property type="entry name" value="EGF"/>
    <property type="match status" value="6"/>
</dbReference>
<dbReference type="InterPro" id="IPR001881">
    <property type="entry name" value="EGF-like_Ca-bd_dom"/>
</dbReference>
<feature type="disulfide bond" evidence="7">
    <location>
        <begin position="217"/>
        <end position="227"/>
    </location>
</feature>
<dbReference type="FunFam" id="2.10.25.10:FF:000566">
    <property type="entry name" value="delta and Notch-like epidermal growth factor-related receptor"/>
    <property type="match status" value="1"/>
</dbReference>
<dbReference type="Pfam" id="PF00008">
    <property type="entry name" value="EGF"/>
    <property type="match status" value="3"/>
</dbReference>
<dbReference type="PRINTS" id="PR00010">
    <property type="entry name" value="EGFBLOOD"/>
</dbReference>
<dbReference type="FunFam" id="2.10.25.10:FF:000609">
    <property type="entry name" value="delta and Notch-like epidermal growth factor-related receptor"/>
    <property type="match status" value="1"/>
</dbReference>
<dbReference type="PANTHER" id="PTHR12916:SF4">
    <property type="entry name" value="UNINFLATABLE, ISOFORM C"/>
    <property type="match status" value="1"/>
</dbReference>
<feature type="domain" description="EGF-like" evidence="9">
    <location>
        <begin position="463"/>
        <end position="504"/>
    </location>
</feature>
<keyword evidence="12" id="KW-1185">Reference proteome</keyword>
<dbReference type="InterPro" id="IPR013032">
    <property type="entry name" value="EGF-like_CS"/>
</dbReference>
<evidence type="ECO:0000256" key="8">
    <source>
        <dbReference type="SAM" id="MobiDB-lite"/>
    </source>
</evidence>
<feature type="disulfide bond" evidence="7">
    <location>
        <begin position="238"/>
        <end position="247"/>
    </location>
</feature>
<comment type="caution">
    <text evidence="11">The sequence shown here is derived from an EMBL/GenBank/DDBJ whole genome shotgun (WGS) entry which is preliminary data.</text>
</comment>